<keyword evidence="2 6" id="KW-0238">DNA-binding</keyword>
<dbReference type="InterPro" id="IPR001761">
    <property type="entry name" value="Peripla_BP/Lac1_sug-bd_dom"/>
</dbReference>
<dbReference type="CDD" id="cd06286">
    <property type="entry name" value="PBP1_CcpB-like"/>
    <property type="match status" value="1"/>
</dbReference>
<keyword evidence="8" id="KW-1185">Reference proteome</keyword>
<dbReference type="Proteomes" id="UP000242243">
    <property type="component" value="Unassembled WGS sequence"/>
</dbReference>
<accession>A0A1I5RMY7</accession>
<feature type="domain" description="HTH lacI-type" evidence="4">
    <location>
        <begin position="2"/>
        <end position="56"/>
    </location>
</feature>
<dbReference type="EMBL" id="BJWI01000036">
    <property type="protein sequence ID" value="GEM02412.1"/>
    <property type="molecule type" value="Genomic_DNA"/>
</dbReference>
<dbReference type="GO" id="GO:0000976">
    <property type="term" value="F:transcription cis-regulatory region binding"/>
    <property type="evidence" value="ECO:0007669"/>
    <property type="project" value="TreeGrafter"/>
</dbReference>
<dbReference type="SUPFAM" id="SSF53822">
    <property type="entry name" value="Periplasmic binding protein-like I"/>
    <property type="match status" value="1"/>
</dbReference>
<dbReference type="InterPro" id="IPR028082">
    <property type="entry name" value="Peripla_BP_I"/>
</dbReference>
<evidence type="ECO:0000313" key="5">
    <source>
        <dbReference type="EMBL" id="GEM02412.1"/>
    </source>
</evidence>
<dbReference type="STRING" id="306540.SAMN05421839_13217"/>
<dbReference type="Proteomes" id="UP000321547">
    <property type="component" value="Unassembled WGS sequence"/>
</dbReference>
<dbReference type="GO" id="GO:0003700">
    <property type="term" value="F:DNA-binding transcription factor activity"/>
    <property type="evidence" value="ECO:0007669"/>
    <property type="project" value="TreeGrafter"/>
</dbReference>
<evidence type="ECO:0000313" key="7">
    <source>
        <dbReference type="Proteomes" id="UP000242243"/>
    </source>
</evidence>
<name>A0A1I5RMY7_9BACI</name>
<dbReference type="PRINTS" id="PR00036">
    <property type="entry name" value="HTHLACI"/>
</dbReference>
<dbReference type="PROSITE" id="PS00356">
    <property type="entry name" value="HTH_LACI_1"/>
    <property type="match status" value="1"/>
</dbReference>
<evidence type="ECO:0000259" key="4">
    <source>
        <dbReference type="PROSITE" id="PS50932"/>
    </source>
</evidence>
<dbReference type="Gene3D" id="3.40.50.2300">
    <property type="match status" value="2"/>
</dbReference>
<dbReference type="PANTHER" id="PTHR30146">
    <property type="entry name" value="LACI-RELATED TRANSCRIPTIONAL REPRESSOR"/>
    <property type="match status" value="1"/>
</dbReference>
<dbReference type="SUPFAM" id="SSF47413">
    <property type="entry name" value="lambda repressor-like DNA-binding domains"/>
    <property type="match status" value="1"/>
</dbReference>
<evidence type="ECO:0000313" key="6">
    <source>
        <dbReference type="EMBL" id="SFP59912.1"/>
    </source>
</evidence>
<sequence>MTNIKDLAKRAGVSVTTVSRVLNQHPYVSEAKRIKVERAIEETGYLQNINAVHLSKGKTNLIGVVLPFLDHPYFAQVLIGISEQAKEKGQTLVLFPTNYEIEKEQQALRMLRQKQLDGVIICSRVLPLSVLEDYVQYGPIVLLEQRQSEQFSSVFVDHKEIFTRALEYLYKQGHRDIGYTIYRRNGTHSNVRDEAYRAFLERHQLSFNPDYCFDGALYLEDSKAVFEKLKTLNRPPTALLVTSDQVAAGLVIHAEAFNVSVPKTCAVIGLNDEPIAKAVNLTTVRIPLKAMGEKLLDQVLSSEREHASFDVILIERQTV</sequence>
<evidence type="ECO:0000256" key="3">
    <source>
        <dbReference type="ARBA" id="ARBA00023163"/>
    </source>
</evidence>
<dbReference type="InterPro" id="IPR000843">
    <property type="entry name" value="HTH_LacI"/>
</dbReference>
<dbReference type="Pfam" id="PF00532">
    <property type="entry name" value="Peripla_BP_1"/>
    <property type="match status" value="1"/>
</dbReference>
<dbReference type="CDD" id="cd01392">
    <property type="entry name" value="HTH_LacI"/>
    <property type="match status" value="1"/>
</dbReference>
<evidence type="ECO:0000256" key="1">
    <source>
        <dbReference type="ARBA" id="ARBA00023015"/>
    </source>
</evidence>
<dbReference type="Gene3D" id="1.10.260.40">
    <property type="entry name" value="lambda repressor-like DNA-binding domains"/>
    <property type="match status" value="1"/>
</dbReference>
<dbReference type="PANTHER" id="PTHR30146:SF105">
    <property type="entry name" value="CATABOLITE CONTROL PROTEIN B"/>
    <property type="match status" value="1"/>
</dbReference>
<dbReference type="RefSeq" id="WP_089833097.1">
    <property type="nucleotide sequence ID" value="NZ_BJWI01000036.1"/>
</dbReference>
<protein>
    <submittedName>
        <fullName evidence="6">DNA-binding transcriptional regulator, LacI/PurR family</fullName>
    </submittedName>
    <submittedName>
        <fullName evidence="5">HTH-type transcriptional regulator YkvZ</fullName>
    </submittedName>
</protein>
<dbReference type="InterPro" id="IPR010982">
    <property type="entry name" value="Lambda_DNA-bd_dom_sf"/>
</dbReference>
<dbReference type="OrthoDB" id="9798934at2"/>
<dbReference type="PROSITE" id="PS50932">
    <property type="entry name" value="HTH_LACI_2"/>
    <property type="match status" value="1"/>
</dbReference>
<dbReference type="AlphaFoldDB" id="A0A1I5RMY7"/>
<dbReference type="EMBL" id="FOXC01000032">
    <property type="protein sequence ID" value="SFP59912.1"/>
    <property type="molecule type" value="Genomic_DNA"/>
</dbReference>
<gene>
    <name evidence="5" type="primary">ykvZ</name>
    <name evidence="5" type="ORF">HHA03_19440</name>
    <name evidence="6" type="ORF">SAMN05421839_13217</name>
</gene>
<evidence type="ECO:0000256" key="2">
    <source>
        <dbReference type="ARBA" id="ARBA00023125"/>
    </source>
</evidence>
<evidence type="ECO:0000313" key="8">
    <source>
        <dbReference type="Proteomes" id="UP000321547"/>
    </source>
</evidence>
<proteinExistence type="predicted"/>
<dbReference type="Pfam" id="PF00356">
    <property type="entry name" value="LacI"/>
    <property type="match status" value="1"/>
</dbReference>
<keyword evidence="1" id="KW-0805">Transcription regulation</keyword>
<keyword evidence="3" id="KW-0804">Transcription</keyword>
<organism evidence="6 7">
    <name type="scientific">Halolactibacillus halophilus</name>
    <dbReference type="NCBI Taxonomy" id="306540"/>
    <lineage>
        <taxon>Bacteria</taxon>
        <taxon>Bacillati</taxon>
        <taxon>Bacillota</taxon>
        <taxon>Bacilli</taxon>
        <taxon>Bacillales</taxon>
        <taxon>Bacillaceae</taxon>
        <taxon>Halolactibacillus</taxon>
    </lineage>
</organism>
<reference evidence="6 7" key="1">
    <citation type="submission" date="2016-10" db="EMBL/GenBank/DDBJ databases">
        <authorList>
            <person name="de Groot N.N."/>
        </authorList>
    </citation>
    <scope>NUCLEOTIDE SEQUENCE [LARGE SCALE GENOMIC DNA]</scope>
    <source>
        <strain evidence="6 7">DSM 17073</strain>
    </source>
</reference>
<reference evidence="5 8" key="2">
    <citation type="submission" date="2019-07" db="EMBL/GenBank/DDBJ databases">
        <title>Whole genome shotgun sequence of Halolactibacillus halophilus NBRC 100868.</title>
        <authorList>
            <person name="Hosoyama A."/>
            <person name="Uohara A."/>
            <person name="Ohji S."/>
            <person name="Ichikawa N."/>
        </authorList>
    </citation>
    <scope>NUCLEOTIDE SEQUENCE [LARGE SCALE GENOMIC DNA]</scope>
    <source>
        <strain evidence="5 8">NBRC 100868</strain>
    </source>
</reference>
<dbReference type="SMART" id="SM00354">
    <property type="entry name" value="HTH_LACI"/>
    <property type="match status" value="1"/>
</dbReference>